<dbReference type="Pfam" id="PF14833">
    <property type="entry name" value="NAD_binding_11"/>
    <property type="match status" value="1"/>
</dbReference>
<evidence type="ECO:0000256" key="1">
    <source>
        <dbReference type="ARBA" id="ARBA00023002"/>
    </source>
</evidence>
<dbReference type="PIRSF" id="PIRSF000103">
    <property type="entry name" value="HIBADH"/>
    <property type="match status" value="1"/>
</dbReference>
<feature type="domain" description="6-phosphogluconate dehydrogenase NADP-binding" evidence="4">
    <location>
        <begin position="9"/>
        <end position="162"/>
    </location>
</feature>
<dbReference type="PANTHER" id="PTHR22981">
    <property type="entry name" value="3-HYDROXYISOBUTYRATE DEHYDROGENASE-RELATED"/>
    <property type="match status" value="1"/>
</dbReference>
<organism evidence="6 7">
    <name type="scientific">Bordetella genomosp. 8</name>
    <dbReference type="NCBI Taxonomy" id="1416806"/>
    <lineage>
        <taxon>Bacteria</taxon>
        <taxon>Pseudomonadati</taxon>
        <taxon>Pseudomonadota</taxon>
        <taxon>Betaproteobacteria</taxon>
        <taxon>Burkholderiales</taxon>
        <taxon>Alcaligenaceae</taxon>
        <taxon>Bordetella</taxon>
    </lineage>
</organism>
<dbReference type="Proteomes" id="UP000194151">
    <property type="component" value="Chromosome"/>
</dbReference>
<dbReference type="STRING" id="1416806.CAL12_06745"/>
<evidence type="ECO:0000256" key="3">
    <source>
        <dbReference type="PIRSR" id="PIRSR000103-1"/>
    </source>
</evidence>
<dbReference type="GO" id="GO:0051287">
    <property type="term" value="F:NAD binding"/>
    <property type="evidence" value="ECO:0007669"/>
    <property type="project" value="InterPro"/>
</dbReference>
<dbReference type="InterPro" id="IPR029154">
    <property type="entry name" value="HIBADH-like_NADP-bd"/>
</dbReference>
<dbReference type="GO" id="GO:0016616">
    <property type="term" value="F:oxidoreductase activity, acting on the CH-OH group of donors, NAD or NADP as acceptor"/>
    <property type="evidence" value="ECO:0007669"/>
    <property type="project" value="TreeGrafter"/>
</dbReference>
<sequence>MNDKDKPHLGFVGIGRMGAPMVRRLLEAGYPLTIHDAQPAAVKELVALGARAVDSPRAVADAASIVLVSLPKPDIVTDVALGADGLALGSAIRIAVDLSTSGAQAAQRLASGLGERGIASVDCPVSGGMAGAAKGTLALMLSGPREACDTLDPVLRVLGKPFYIGEKPGLAQTMKVINNLVSVTALAVTSEALVMGVKAGLDPDIMVQVINSGSGRSNSSEDKIPKYVLSRSFGFGFAMGLSAKDVGLCLSESEAIGAPLRVGAVVRDLLNDAVARLGDQADMTEIVRLAEEAAGVEVRGKAARKEAS</sequence>
<keyword evidence="7" id="KW-1185">Reference proteome</keyword>
<gene>
    <name evidence="6" type="ORF">CAL12_06745</name>
</gene>
<dbReference type="EMBL" id="CP021108">
    <property type="protein sequence ID" value="ARP80559.1"/>
    <property type="molecule type" value="Genomic_DNA"/>
</dbReference>
<evidence type="ECO:0000313" key="7">
    <source>
        <dbReference type="Proteomes" id="UP000194151"/>
    </source>
</evidence>
<feature type="active site" evidence="3">
    <location>
        <position position="175"/>
    </location>
</feature>
<dbReference type="Gene3D" id="3.40.50.720">
    <property type="entry name" value="NAD(P)-binding Rossmann-like Domain"/>
    <property type="match status" value="1"/>
</dbReference>
<keyword evidence="1" id="KW-0560">Oxidoreductase</keyword>
<dbReference type="Gene3D" id="1.10.1040.10">
    <property type="entry name" value="N-(1-d-carboxylethyl)-l-norvaline Dehydrogenase, domain 2"/>
    <property type="match status" value="1"/>
</dbReference>
<evidence type="ECO:0000256" key="2">
    <source>
        <dbReference type="ARBA" id="ARBA00023027"/>
    </source>
</evidence>
<dbReference type="GO" id="GO:0050661">
    <property type="term" value="F:NADP binding"/>
    <property type="evidence" value="ECO:0007669"/>
    <property type="project" value="InterPro"/>
</dbReference>
<dbReference type="Pfam" id="PF03446">
    <property type="entry name" value="NAD_binding_2"/>
    <property type="match status" value="1"/>
</dbReference>
<accession>A0A1W6YHU6</accession>
<dbReference type="RefSeq" id="WP_086063782.1">
    <property type="nucleotide sequence ID" value="NZ_CP021108.1"/>
</dbReference>
<protein>
    <submittedName>
        <fullName evidence="6">Oxidoreductase</fullName>
    </submittedName>
</protein>
<name>A0A1W6YHU6_9BORD</name>
<dbReference type="KEGG" id="bgv:CAL12_06745"/>
<dbReference type="AlphaFoldDB" id="A0A1W6YHU6"/>
<dbReference type="PANTHER" id="PTHR22981:SF7">
    <property type="entry name" value="3-HYDROXYISOBUTYRATE DEHYDROGENASE, MITOCHONDRIAL"/>
    <property type="match status" value="1"/>
</dbReference>
<dbReference type="OrthoDB" id="9777604at2"/>
<evidence type="ECO:0000259" key="4">
    <source>
        <dbReference type="Pfam" id="PF03446"/>
    </source>
</evidence>
<dbReference type="InterPro" id="IPR008927">
    <property type="entry name" value="6-PGluconate_DH-like_C_sf"/>
</dbReference>
<feature type="domain" description="3-hydroxyisobutyrate dehydrogenase-like NAD-binding" evidence="5">
    <location>
        <begin position="169"/>
        <end position="289"/>
    </location>
</feature>
<dbReference type="InterPro" id="IPR015815">
    <property type="entry name" value="HIBADH-related"/>
</dbReference>
<proteinExistence type="predicted"/>
<dbReference type="SUPFAM" id="SSF48179">
    <property type="entry name" value="6-phosphogluconate dehydrogenase C-terminal domain-like"/>
    <property type="match status" value="1"/>
</dbReference>
<dbReference type="InterPro" id="IPR036291">
    <property type="entry name" value="NAD(P)-bd_dom_sf"/>
</dbReference>
<evidence type="ECO:0000259" key="5">
    <source>
        <dbReference type="Pfam" id="PF14833"/>
    </source>
</evidence>
<dbReference type="SUPFAM" id="SSF51735">
    <property type="entry name" value="NAD(P)-binding Rossmann-fold domains"/>
    <property type="match status" value="1"/>
</dbReference>
<dbReference type="InterPro" id="IPR013328">
    <property type="entry name" value="6PGD_dom2"/>
</dbReference>
<reference evidence="6 7" key="1">
    <citation type="submission" date="2017-05" db="EMBL/GenBank/DDBJ databases">
        <title>Complete and WGS of Bordetella genogroups.</title>
        <authorList>
            <person name="Spilker T."/>
            <person name="LiPuma J."/>
        </authorList>
    </citation>
    <scope>NUCLEOTIDE SEQUENCE [LARGE SCALE GENOMIC DNA]</scope>
    <source>
        <strain evidence="6 7">AU19157</strain>
    </source>
</reference>
<dbReference type="InterPro" id="IPR006115">
    <property type="entry name" value="6PGDH_NADP-bd"/>
</dbReference>
<evidence type="ECO:0000313" key="6">
    <source>
        <dbReference type="EMBL" id="ARP80559.1"/>
    </source>
</evidence>
<keyword evidence="2" id="KW-0520">NAD</keyword>